<keyword evidence="3" id="KW-0238">DNA-binding</keyword>
<dbReference type="GO" id="GO:0005634">
    <property type="term" value="C:nucleus"/>
    <property type="evidence" value="ECO:0007669"/>
    <property type="project" value="UniProtKB-SubCell"/>
</dbReference>
<evidence type="ECO:0000256" key="6">
    <source>
        <dbReference type="SAM" id="MobiDB-lite"/>
    </source>
</evidence>
<dbReference type="GeneID" id="38118302"/>
<name>A0A3D8RFM0_9EURO</name>
<dbReference type="CDD" id="cd00067">
    <property type="entry name" value="GAL4"/>
    <property type="match status" value="1"/>
</dbReference>
<dbReference type="GO" id="GO:0008270">
    <property type="term" value="F:zinc ion binding"/>
    <property type="evidence" value="ECO:0007669"/>
    <property type="project" value="InterPro"/>
</dbReference>
<feature type="compositionally biased region" description="Polar residues" evidence="6">
    <location>
        <begin position="96"/>
        <end position="105"/>
    </location>
</feature>
<keyword evidence="5" id="KW-0539">Nucleus</keyword>
<dbReference type="STRING" id="1810919.A0A3D8RFM0"/>
<organism evidence="7 8">
    <name type="scientific">Aspergillus mulundensis</name>
    <dbReference type="NCBI Taxonomy" id="1810919"/>
    <lineage>
        <taxon>Eukaryota</taxon>
        <taxon>Fungi</taxon>
        <taxon>Dikarya</taxon>
        <taxon>Ascomycota</taxon>
        <taxon>Pezizomycotina</taxon>
        <taxon>Eurotiomycetes</taxon>
        <taxon>Eurotiomycetidae</taxon>
        <taxon>Eurotiales</taxon>
        <taxon>Aspergillaceae</taxon>
        <taxon>Aspergillus</taxon>
        <taxon>Aspergillus subgen. Nidulantes</taxon>
    </lineage>
</organism>
<dbReference type="GO" id="GO:0000981">
    <property type="term" value="F:DNA-binding transcription factor activity, RNA polymerase II-specific"/>
    <property type="evidence" value="ECO:0007669"/>
    <property type="project" value="InterPro"/>
</dbReference>
<evidence type="ECO:0000256" key="2">
    <source>
        <dbReference type="ARBA" id="ARBA00023015"/>
    </source>
</evidence>
<evidence type="ECO:0000313" key="8">
    <source>
        <dbReference type="Proteomes" id="UP000256690"/>
    </source>
</evidence>
<dbReference type="InterPro" id="IPR021858">
    <property type="entry name" value="Fun_TF"/>
</dbReference>
<dbReference type="PANTHER" id="PTHR37534">
    <property type="entry name" value="TRANSCRIPTIONAL ACTIVATOR PROTEIN UGA3"/>
    <property type="match status" value="1"/>
</dbReference>
<accession>A0A3D8RFM0</accession>
<proteinExistence type="predicted"/>
<comment type="subcellular location">
    <subcellularLocation>
        <location evidence="1">Nucleus</location>
    </subcellularLocation>
</comment>
<evidence type="ECO:0000256" key="4">
    <source>
        <dbReference type="ARBA" id="ARBA00023163"/>
    </source>
</evidence>
<gene>
    <name evidence="7" type="ORF">DSM5745_07932</name>
</gene>
<keyword evidence="4" id="KW-0804">Transcription</keyword>
<sequence>MRHSATTANRFRNNDATDLPRARDAPDWAIFVSLKCQGKGLKCLVDPGQLDRGEDALPKKCDELRPQCGDCRRLGISCVWKSPSPSLSSDDSPSSHVNDVASTPLPSADLPTLPSPAFLDDESSLLIDPSWPILDFAIPSPGAFPVQIPLNPHLQTDEDISLFNHYVHIVSRSLLRSAKSDENPFLRTLLPVAATSDMVTSVILGLSGSHWKRVYPAIWGRALSRQGRALNQVNLLLSQTNLSRSLETCIAVLLLCLADLFEGTSRAWKWHLKAASALLRSLGELVLENTTEGMFCLQLFHYLDSMSTISRCRPPLRGSPSLYDLANCDDLVTSATSDSISFPVSSSSTVISGVDPMLLNFIGMVNLLASHRKNRVDELSEIGFRAAATRVQRQLDSWRREYQEQNPDSHALDDEMHQATTAFAWAIHLRLHQIVEGYDLDHPNVKLAIANIMEAMLPIPYGSPVEGSLLFPLVIAGAGSTDIEGQMVVKERLMAMEGTLGFGHVKQARQLLETVWAQGRERNWAFIRFTQFPGFVFV</sequence>
<dbReference type="AlphaFoldDB" id="A0A3D8RFM0"/>
<dbReference type="EMBL" id="PVWQ01000009">
    <property type="protein sequence ID" value="RDW72760.1"/>
    <property type="molecule type" value="Genomic_DNA"/>
</dbReference>
<dbReference type="OrthoDB" id="434972at2759"/>
<evidence type="ECO:0000256" key="5">
    <source>
        <dbReference type="ARBA" id="ARBA00023242"/>
    </source>
</evidence>
<feature type="compositionally biased region" description="Low complexity" evidence="6">
    <location>
        <begin position="85"/>
        <end position="95"/>
    </location>
</feature>
<dbReference type="PANTHER" id="PTHR37534:SF46">
    <property type="entry name" value="ZN(II)2CYS6 TRANSCRIPTION FACTOR (EUROFUNG)"/>
    <property type="match status" value="1"/>
</dbReference>
<dbReference type="Pfam" id="PF11951">
    <property type="entry name" value="Fungal_trans_2"/>
    <property type="match status" value="1"/>
</dbReference>
<comment type="caution">
    <text evidence="7">The sequence shown here is derived from an EMBL/GenBank/DDBJ whole genome shotgun (WGS) entry which is preliminary data.</text>
</comment>
<keyword evidence="8" id="KW-1185">Reference proteome</keyword>
<feature type="region of interest" description="Disordered" evidence="6">
    <location>
        <begin position="85"/>
        <end position="108"/>
    </location>
</feature>
<keyword evidence="2" id="KW-0805">Transcription regulation</keyword>
<dbReference type="InterPro" id="IPR001138">
    <property type="entry name" value="Zn2Cys6_DnaBD"/>
</dbReference>
<evidence type="ECO:0000313" key="7">
    <source>
        <dbReference type="EMBL" id="RDW72760.1"/>
    </source>
</evidence>
<protein>
    <submittedName>
        <fullName evidence="7">Putative Permease of the major facilitator superfamily</fullName>
    </submittedName>
</protein>
<dbReference type="Proteomes" id="UP000256690">
    <property type="component" value="Unassembled WGS sequence"/>
</dbReference>
<evidence type="ECO:0000256" key="1">
    <source>
        <dbReference type="ARBA" id="ARBA00004123"/>
    </source>
</evidence>
<evidence type="ECO:0000256" key="3">
    <source>
        <dbReference type="ARBA" id="ARBA00023125"/>
    </source>
</evidence>
<dbReference type="GO" id="GO:0003677">
    <property type="term" value="F:DNA binding"/>
    <property type="evidence" value="ECO:0007669"/>
    <property type="project" value="UniProtKB-KW"/>
</dbReference>
<dbReference type="InterPro" id="IPR036864">
    <property type="entry name" value="Zn2-C6_fun-type_DNA-bd_sf"/>
</dbReference>
<reference evidence="7 8" key="1">
    <citation type="journal article" date="2018" name="IMA Fungus">
        <title>IMA Genome-F 9: Draft genome sequence of Annulohypoxylon stygium, Aspergillus mulundensis, Berkeleyomyces basicola (syn. Thielaviopsis basicola), Ceratocystis smalleyi, two Cercospora beticola strains, Coleophoma cylindrospora, Fusarium fracticaudum, Phialophora cf. hyalina, and Morchella septimelata.</title>
        <authorList>
            <person name="Wingfield B.D."/>
            <person name="Bills G.F."/>
            <person name="Dong Y."/>
            <person name="Huang W."/>
            <person name="Nel W.J."/>
            <person name="Swalarsk-Parry B.S."/>
            <person name="Vaghefi N."/>
            <person name="Wilken P.M."/>
            <person name="An Z."/>
            <person name="de Beer Z.W."/>
            <person name="De Vos L."/>
            <person name="Chen L."/>
            <person name="Duong T.A."/>
            <person name="Gao Y."/>
            <person name="Hammerbacher A."/>
            <person name="Kikkert J.R."/>
            <person name="Li Y."/>
            <person name="Li H."/>
            <person name="Li K."/>
            <person name="Li Q."/>
            <person name="Liu X."/>
            <person name="Ma X."/>
            <person name="Naidoo K."/>
            <person name="Pethybridge S.J."/>
            <person name="Sun J."/>
            <person name="Steenkamp E.T."/>
            <person name="van der Nest M.A."/>
            <person name="van Wyk S."/>
            <person name="Wingfield M.J."/>
            <person name="Xiong C."/>
            <person name="Yue Q."/>
            <person name="Zhang X."/>
        </authorList>
    </citation>
    <scope>NUCLEOTIDE SEQUENCE [LARGE SCALE GENOMIC DNA]</scope>
    <source>
        <strain evidence="7 8">DSM 5745</strain>
    </source>
</reference>
<dbReference type="RefSeq" id="XP_026601980.1">
    <property type="nucleotide sequence ID" value="XM_026749948.1"/>
</dbReference>
<dbReference type="SUPFAM" id="SSF57701">
    <property type="entry name" value="Zn2/Cys6 DNA-binding domain"/>
    <property type="match status" value="1"/>
</dbReference>